<gene>
    <name evidence="1" type="ORF">TBRA_LOCUS14197</name>
</gene>
<name>A0A6H5J366_9HYME</name>
<dbReference type="EMBL" id="CADCXV010001208">
    <property type="protein sequence ID" value="CAB0042584.1"/>
    <property type="molecule type" value="Genomic_DNA"/>
</dbReference>
<organism evidence="1 2">
    <name type="scientific">Trichogramma brassicae</name>
    <dbReference type="NCBI Taxonomy" id="86971"/>
    <lineage>
        <taxon>Eukaryota</taxon>
        <taxon>Metazoa</taxon>
        <taxon>Ecdysozoa</taxon>
        <taxon>Arthropoda</taxon>
        <taxon>Hexapoda</taxon>
        <taxon>Insecta</taxon>
        <taxon>Pterygota</taxon>
        <taxon>Neoptera</taxon>
        <taxon>Endopterygota</taxon>
        <taxon>Hymenoptera</taxon>
        <taxon>Apocrita</taxon>
        <taxon>Proctotrupomorpha</taxon>
        <taxon>Chalcidoidea</taxon>
        <taxon>Trichogrammatidae</taxon>
        <taxon>Trichogramma</taxon>
    </lineage>
</organism>
<evidence type="ECO:0000313" key="1">
    <source>
        <dbReference type="EMBL" id="CAB0042584.1"/>
    </source>
</evidence>
<reference evidence="1 2" key="1">
    <citation type="submission" date="2020-02" db="EMBL/GenBank/DDBJ databases">
        <authorList>
            <person name="Ferguson B K."/>
        </authorList>
    </citation>
    <scope>NUCLEOTIDE SEQUENCE [LARGE SCALE GENOMIC DNA]</scope>
</reference>
<dbReference type="Proteomes" id="UP000479190">
    <property type="component" value="Unassembled WGS sequence"/>
</dbReference>
<protein>
    <submittedName>
        <fullName evidence="1">Uncharacterized protein</fullName>
    </submittedName>
</protein>
<dbReference type="AlphaFoldDB" id="A0A6H5J366"/>
<keyword evidence="2" id="KW-1185">Reference proteome</keyword>
<sequence>MYIAGDPKKIFGKDSSPTTEVMIFGSWYGRCAAHQVVSCNSRSHSKSKLASGALLTIEILESAGYELEWSDALTVMKFFAKHRLFEENLEKRWYDDVIVASYAKKLGVFPQFCRSTTSSECDPRRRRHNYSSR</sequence>
<proteinExistence type="predicted"/>
<accession>A0A6H5J366</accession>
<evidence type="ECO:0000313" key="2">
    <source>
        <dbReference type="Proteomes" id="UP000479190"/>
    </source>
</evidence>